<dbReference type="SMART" id="SM00448">
    <property type="entry name" value="REC"/>
    <property type="match status" value="1"/>
</dbReference>
<dbReference type="STRING" id="553311.SAMN05216231_2116"/>
<proteinExistence type="inferred from homology"/>
<feature type="domain" description="CheB-type methylesterase" evidence="9">
    <location>
        <begin position="154"/>
        <end position="349"/>
    </location>
</feature>
<dbReference type="GO" id="GO:0005737">
    <property type="term" value="C:cytoplasm"/>
    <property type="evidence" value="ECO:0007669"/>
    <property type="project" value="UniProtKB-SubCell"/>
</dbReference>
<dbReference type="PANTHER" id="PTHR42872:SF6">
    <property type="entry name" value="PROTEIN-GLUTAMATE METHYLESTERASE_PROTEIN-GLUTAMINE GLUTAMINASE"/>
    <property type="match status" value="1"/>
</dbReference>
<keyword evidence="11" id="KW-1185">Reference proteome</keyword>
<evidence type="ECO:0000259" key="8">
    <source>
        <dbReference type="PROSITE" id="PS50110"/>
    </source>
</evidence>
<dbReference type="CDD" id="cd17541">
    <property type="entry name" value="REC_CheB-like"/>
    <property type="match status" value="1"/>
</dbReference>
<accession>A0A1H1C7N5</accession>
<name>A0A1H1C7N5_9BACI</name>
<dbReference type="HAMAP" id="MF_00099">
    <property type="entry name" value="CheB_chemtxs"/>
    <property type="match status" value="1"/>
</dbReference>
<evidence type="ECO:0000256" key="5">
    <source>
        <dbReference type="HAMAP-Rule" id="MF_00099"/>
    </source>
</evidence>
<protein>
    <recommendedName>
        <fullName evidence="5">Protein-glutamate methylesterase/protein-glutamine glutaminase</fullName>
        <ecNumber evidence="5">3.1.1.61</ecNumber>
        <ecNumber evidence="5">3.5.1.44</ecNumber>
    </recommendedName>
</protein>
<keyword evidence="1 5" id="KW-0963">Cytoplasm</keyword>
<dbReference type="Gene3D" id="3.40.50.180">
    <property type="entry name" value="Methylesterase CheB, C-terminal domain"/>
    <property type="match status" value="1"/>
</dbReference>
<evidence type="ECO:0000256" key="1">
    <source>
        <dbReference type="ARBA" id="ARBA00022490"/>
    </source>
</evidence>
<dbReference type="GO" id="GO:0050568">
    <property type="term" value="F:protein-glutamine glutaminase activity"/>
    <property type="evidence" value="ECO:0007669"/>
    <property type="project" value="UniProtKB-UniRule"/>
</dbReference>
<feature type="active site" evidence="5 6">
    <location>
        <position position="166"/>
    </location>
</feature>
<evidence type="ECO:0000256" key="2">
    <source>
        <dbReference type="ARBA" id="ARBA00022500"/>
    </source>
</evidence>
<comment type="PTM">
    <text evidence="5">Phosphorylated by CheA. Phosphorylation of the N-terminal regulatory domain activates the methylesterase activity.</text>
</comment>
<dbReference type="Gene3D" id="3.40.50.2300">
    <property type="match status" value="1"/>
</dbReference>
<dbReference type="AlphaFoldDB" id="A0A1H1C7N5"/>
<evidence type="ECO:0000256" key="6">
    <source>
        <dbReference type="PROSITE-ProRule" id="PRU00050"/>
    </source>
</evidence>
<evidence type="ECO:0000313" key="10">
    <source>
        <dbReference type="EMBL" id="SDQ60205.1"/>
    </source>
</evidence>
<organism evidence="10 11">
    <name type="scientific">Virgibacillus salinus</name>
    <dbReference type="NCBI Taxonomy" id="553311"/>
    <lineage>
        <taxon>Bacteria</taxon>
        <taxon>Bacillati</taxon>
        <taxon>Bacillota</taxon>
        <taxon>Bacilli</taxon>
        <taxon>Bacillales</taxon>
        <taxon>Bacillaceae</taxon>
        <taxon>Virgibacillus</taxon>
    </lineage>
</organism>
<keyword evidence="5 7" id="KW-0597">Phosphoprotein</keyword>
<dbReference type="EC" id="3.1.1.61" evidence="5"/>
<dbReference type="RefSeq" id="WP_092492931.1">
    <property type="nucleotide sequence ID" value="NZ_FNKD01000002.1"/>
</dbReference>
<dbReference type="Pfam" id="PF00072">
    <property type="entry name" value="Response_reg"/>
    <property type="match status" value="1"/>
</dbReference>
<dbReference type="PANTHER" id="PTHR42872">
    <property type="entry name" value="PROTEIN-GLUTAMATE METHYLESTERASE/PROTEIN-GLUTAMINE GLUTAMINASE"/>
    <property type="match status" value="1"/>
</dbReference>
<dbReference type="SUPFAM" id="SSF52738">
    <property type="entry name" value="Methylesterase CheB, C-terminal domain"/>
    <property type="match status" value="1"/>
</dbReference>
<comment type="catalytic activity">
    <reaction evidence="5">
        <text>L-glutaminyl-[protein] + H2O = L-glutamyl-[protein] + NH4(+)</text>
        <dbReference type="Rhea" id="RHEA:16441"/>
        <dbReference type="Rhea" id="RHEA-COMP:10207"/>
        <dbReference type="Rhea" id="RHEA-COMP:10208"/>
        <dbReference type="ChEBI" id="CHEBI:15377"/>
        <dbReference type="ChEBI" id="CHEBI:28938"/>
        <dbReference type="ChEBI" id="CHEBI:29973"/>
        <dbReference type="ChEBI" id="CHEBI:30011"/>
        <dbReference type="EC" id="3.5.1.44"/>
    </reaction>
</comment>
<comment type="subcellular location">
    <subcellularLocation>
        <location evidence="5">Cytoplasm</location>
    </subcellularLocation>
</comment>
<keyword evidence="3 5" id="KW-0378">Hydrolase</keyword>
<evidence type="ECO:0000256" key="3">
    <source>
        <dbReference type="ARBA" id="ARBA00022801"/>
    </source>
</evidence>
<feature type="domain" description="Response regulatory" evidence="8">
    <location>
        <begin position="5"/>
        <end position="122"/>
    </location>
</feature>
<evidence type="ECO:0000256" key="7">
    <source>
        <dbReference type="PROSITE-ProRule" id="PRU00169"/>
    </source>
</evidence>
<dbReference type="PROSITE" id="PS50122">
    <property type="entry name" value="CHEB"/>
    <property type="match status" value="1"/>
</dbReference>
<evidence type="ECO:0000259" key="9">
    <source>
        <dbReference type="PROSITE" id="PS50122"/>
    </source>
</evidence>
<evidence type="ECO:0000256" key="4">
    <source>
        <dbReference type="ARBA" id="ARBA00048267"/>
    </source>
</evidence>
<dbReference type="CDD" id="cd16432">
    <property type="entry name" value="CheB_Rec"/>
    <property type="match status" value="1"/>
</dbReference>
<comment type="similarity">
    <text evidence="5">Belongs to the CheB family.</text>
</comment>
<sequence>MTPIRIVVIDDSAFMRKIITDMLSSDNRIEVVAAARNGQDGLQKVHKHKPDVVTLDVEMPVMDGITALQHIMEQIPTPVIMLSSATKEGTSKTVQAISEGAVEFITKPTGVNSIDTAQMKEVIITKVIVASQAKIVKKRPLKENGSVTDTTVLRRYSKSIVTIGASTGGPKALKRVLSDLPVNIPASILIVQHMPPGFTKSLAERLDKLANIHIKEASHGEFINEGTAYIAPGNYHMKLNTVGTAHVIELTQEKPRNGHRPAVDVLFESLAKVEKVNKISAVLTGMGSDGSQGINDLKESDPESVIIAEAEESSVVYGMPKAAVKTNRVNHIVHLHQVGDTITKLVNRSGGT</sequence>
<dbReference type="SUPFAM" id="SSF52172">
    <property type="entry name" value="CheY-like"/>
    <property type="match status" value="1"/>
</dbReference>
<feature type="modified residue" description="4-aspartylphosphate" evidence="5 7">
    <location>
        <position position="56"/>
    </location>
</feature>
<dbReference type="GO" id="GO:0008984">
    <property type="term" value="F:protein-glutamate methylesterase activity"/>
    <property type="evidence" value="ECO:0007669"/>
    <property type="project" value="UniProtKB-UniRule"/>
</dbReference>
<comment type="domain">
    <text evidence="5">Contains a C-terminal catalytic domain, and an N-terminal region which modulates catalytic activity.</text>
</comment>
<reference evidence="10 11" key="1">
    <citation type="submission" date="2016-10" db="EMBL/GenBank/DDBJ databases">
        <authorList>
            <person name="de Groot N.N."/>
        </authorList>
    </citation>
    <scope>NUCLEOTIDE SEQUENCE [LARGE SCALE GENOMIC DNA]</scope>
    <source>
        <strain evidence="10 11">CGMCC 1.10449</strain>
    </source>
</reference>
<feature type="active site" evidence="5 6">
    <location>
        <position position="289"/>
    </location>
</feature>
<dbReference type="PIRSF" id="PIRSF000876">
    <property type="entry name" value="RR_chemtxs_CheB"/>
    <property type="match status" value="1"/>
</dbReference>
<dbReference type="NCBIfam" id="NF009206">
    <property type="entry name" value="PRK12555.1"/>
    <property type="match status" value="1"/>
</dbReference>
<comment type="function">
    <text evidence="5">Involved in chemotaxis. Part of a chemotaxis signal transduction system that modulates chemotaxis in response to various stimuli. Catalyzes the demethylation of specific methylglutamate residues introduced into the chemoreceptors (methyl-accepting chemotaxis proteins or MCP) by CheR. Also mediates the irreversible deamidation of specific glutamine residues to glutamic acid.</text>
</comment>
<dbReference type="InterPro" id="IPR001789">
    <property type="entry name" value="Sig_transdc_resp-reg_receiver"/>
</dbReference>
<dbReference type="InterPro" id="IPR011006">
    <property type="entry name" value="CheY-like_superfamily"/>
</dbReference>
<dbReference type="EC" id="3.5.1.44" evidence="5"/>
<dbReference type="EMBL" id="FNKD01000002">
    <property type="protein sequence ID" value="SDQ60205.1"/>
    <property type="molecule type" value="Genomic_DNA"/>
</dbReference>
<dbReference type="InterPro" id="IPR008248">
    <property type="entry name" value="CheB-like"/>
</dbReference>
<dbReference type="NCBIfam" id="NF001965">
    <property type="entry name" value="PRK00742.1"/>
    <property type="match status" value="1"/>
</dbReference>
<comment type="catalytic activity">
    <reaction evidence="4 5">
        <text>[protein]-L-glutamate 5-O-methyl ester + H2O = L-glutamyl-[protein] + methanol + H(+)</text>
        <dbReference type="Rhea" id="RHEA:23236"/>
        <dbReference type="Rhea" id="RHEA-COMP:10208"/>
        <dbReference type="Rhea" id="RHEA-COMP:10311"/>
        <dbReference type="ChEBI" id="CHEBI:15377"/>
        <dbReference type="ChEBI" id="CHEBI:15378"/>
        <dbReference type="ChEBI" id="CHEBI:17790"/>
        <dbReference type="ChEBI" id="CHEBI:29973"/>
        <dbReference type="ChEBI" id="CHEBI:82795"/>
        <dbReference type="EC" id="3.1.1.61"/>
    </reaction>
</comment>
<dbReference type="PROSITE" id="PS50110">
    <property type="entry name" value="RESPONSE_REGULATORY"/>
    <property type="match status" value="1"/>
</dbReference>
<dbReference type="Proteomes" id="UP000199444">
    <property type="component" value="Unassembled WGS sequence"/>
</dbReference>
<dbReference type="GO" id="GO:0000156">
    <property type="term" value="F:phosphorelay response regulator activity"/>
    <property type="evidence" value="ECO:0007669"/>
    <property type="project" value="InterPro"/>
</dbReference>
<gene>
    <name evidence="5" type="primary">cheB</name>
    <name evidence="10" type="ORF">SAMN05216231_2116</name>
</gene>
<keyword evidence="2 5" id="KW-0145">Chemotaxis</keyword>
<dbReference type="Pfam" id="PF01339">
    <property type="entry name" value="CheB_methylest"/>
    <property type="match status" value="1"/>
</dbReference>
<feature type="active site" evidence="5 6">
    <location>
        <position position="193"/>
    </location>
</feature>
<dbReference type="InterPro" id="IPR000673">
    <property type="entry name" value="Sig_transdc_resp-reg_Me-estase"/>
</dbReference>
<dbReference type="GO" id="GO:0006935">
    <property type="term" value="P:chemotaxis"/>
    <property type="evidence" value="ECO:0007669"/>
    <property type="project" value="UniProtKB-UniRule"/>
</dbReference>
<evidence type="ECO:0000313" key="11">
    <source>
        <dbReference type="Proteomes" id="UP000199444"/>
    </source>
</evidence>
<dbReference type="InterPro" id="IPR035909">
    <property type="entry name" value="CheB_C"/>
</dbReference>